<dbReference type="InterPro" id="IPR001460">
    <property type="entry name" value="PCN-bd_Tpept"/>
</dbReference>
<dbReference type="SUPFAM" id="SSF56601">
    <property type="entry name" value="beta-lactamase/transpeptidase-like"/>
    <property type="match status" value="1"/>
</dbReference>
<dbReference type="Gene3D" id="3.30.450.330">
    <property type="match status" value="1"/>
</dbReference>
<dbReference type="Pfam" id="PF03717">
    <property type="entry name" value="PBP_dimer"/>
    <property type="match status" value="1"/>
</dbReference>
<dbReference type="RefSeq" id="WP_114620303.1">
    <property type="nucleotide sequence ID" value="NZ_PPTP01000002.1"/>
</dbReference>
<dbReference type="Gene3D" id="3.40.710.10">
    <property type="entry name" value="DD-peptidase/beta-lactamase superfamily"/>
    <property type="match status" value="1"/>
</dbReference>
<sequence length="679" mass="72767">MQNRNRPPRNDGGARDAQRRANNSRSGRSSGQHASRTDARSAYRSGRHGASGQGRSRSERDARASRSRGGAFRRQPAQPKSGVAGFIAFLNAERALAPLFLFGLIVALFFGKLVWLQVIKAPEFTDQAQAQRTSKIVLEPRRGTIYDRNGVVLATSVDATTIYVNPVEVSDPNLTAGILAQVLGGEAKDYLEKVTASDTYYSIIKRKADTSVGDEVRQLASERVEEAQNKETADAKAAGRKAETIASGIHYVSESRREYPNAQVGGQVVGACSIGVDSDTNREYYYGICGLEAQYNDVLSGTPGYMEQEYGQTGQLIPSGTHEKVDAIDGQDIVVSIDIELQRQVEDSLTSGCKGLNATGGSAVLMDGSTGEIYAAASLPLFNPADRSEVKEGAMQLKCVTDLFEPGSIFKSVSAMAILETGTPTPDSELFCPASITADGYTISDAHERGDATFTLRQILDQSSNVGISLATEKMGFEELYNHIVRYNLHSDTGVDYPGEGEEGTDALGMLAPYDQWSAVQAYNVSFGQGVSVTPLQMTRFYGAIVNNGVECVPHFLIGMPQSGTTPTYGTTQVIENTDALGDMQSMLKTVVTDGTGAKAAIDGFDVAGKTSTAEIYDEENGGYRKNVYNLAFTGFLADSSSKLVCFVGANEVPGDGVVTPIFKDIMTSAIDRFGITSE</sequence>
<evidence type="ECO:0000259" key="6">
    <source>
        <dbReference type="Pfam" id="PF00905"/>
    </source>
</evidence>
<dbReference type="InterPro" id="IPR050515">
    <property type="entry name" value="Beta-lactam/transpept"/>
</dbReference>
<dbReference type="PANTHER" id="PTHR30627:SF1">
    <property type="entry name" value="PEPTIDOGLYCAN D,D-TRANSPEPTIDASE FTSI"/>
    <property type="match status" value="1"/>
</dbReference>
<dbReference type="STRING" id="1034345.GCA_000236865_01223"/>
<evidence type="ECO:0000256" key="1">
    <source>
        <dbReference type="ARBA" id="ARBA00004370"/>
    </source>
</evidence>
<dbReference type="GO" id="GO:0071555">
    <property type="term" value="P:cell wall organization"/>
    <property type="evidence" value="ECO:0007669"/>
    <property type="project" value="TreeGrafter"/>
</dbReference>
<feature type="compositionally biased region" description="Basic and acidic residues" evidence="4">
    <location>
        <begin position="8"/>
        <end position="19"/>
    </location>
</feature>
<dbReference type="AlphaFoldDB" id="A0A369LB28"/>
<feature type="compositionally biased region" description="Low complexity" evidence="4">
    <location>
        <begin position="20"/>
        <end position="32"/>
    </location>
</feature>
<dbReference type="GO" id="GO:0005886">
    <property type="term" value="C:plasma membrane"/>
    <property type="evidence" value="ECO:0007669"/>
    <property type="project" value="TreeGrafter"/>
</dbReference>
<dbReference type="SUPFAM" id="SSF56519">
    <property type="entry name" value="Penicillin binding protein dimerisation domain"/>
    <property type="match status" value="1"/>
</dbReference>
<evidence type="ECO:0000313" key="8">
    <source>
        <dbReference type="EMBL" id="RDB56843.1"/>
    </source>
</evidence>
<reference evidence="8 9" key="1">
    <citation type="journal article" date="2018" name="Elife">
        <title>Discovery and characterization of a prevalent human gut bacterial enzyme sufficient for the inactivation of a family of plant toxins.</title>
        <authorList>
            <person name="Koppel N."/>
            <person name="Bisanz J.E."/>
            <person name="Pandelia M.E."/>
            <person name="Turnbaugh P.J."/>
            <person name="Balskus E.P."/>
        </authorList>
    </citation>
    <scope>NUCLEOTIDE SEQUENCE [LARGE SCALE GENOMIC DNA]</scope>
    <source>
        <strain evidence="9">anaerobia AP69FAA</strain>
    </source>
</reference>
<keyword evidence="9" id="KW-1185">Reference proteome</keyword>
<feature type="transmembrane region" description="Helical" evidence="5">
    <location>
        <begin position="95"/>
        <end position="115"/>
    </location>
</feature>
<comment type="caution">
    <text evidence="8">The sequence shown here is derived from an EMBL/GenBank/DDBJ whole genome shotgun (WGS) entry which is preliminary data.</text>
</comment>
<feature type="region of interest" description="Disordered" evidence="4">
    <location>
        <begin position="1"/>
        <end position="78"/>
    </location>
</feature>
<evidence type="ECO:0000313" key="9">
    <source>
        <dbReference type="Proteomes" id="UP000253792"/>
    </source>
</evidence>
<dbReference type="InterPro" id="IPR005311">
    <property type="entry name" value="PBP_dimer"/>
</dbReference>
<keyword evidence="5" id="KW-0812">Transmembrane</keyword>
<protein>
    <submittedName>
        <fullName evidence="8">Penicillin-binding protein 2</fullName>
    </submittedName>
</protein>
<dbReference type="InterPro" id="IPR012338">
    <property type="entry name" value="Beta-lactam/transpept-like"/>
</dbReference>
<comment type="subcellular location">
    <subcellularLocation>
        <location evidence="1">Membrane</location>
    </subcellularLocation>
</comment>
<dbReference type="InterPro" id="IPR036138">
    <property type="entry name" value="PBP_dimer_sf"/>
</dbReference>
<evidence type="ECO:0000256" key="3">
    <source>
        <dbReference type="ARBA" id="ARBA00023136"/>
    </source>
</evidence>
<dbReference type="OrthoDB" id="9789078at2"/>
<organism evidence="8 9">
    <name type="scientific">Senegalimassilia anaerobia</name>
    <dbReference type="NCBI Taxonomy" id="1473216"/>
    <lineage>
        <taxon>Bacteria</taxon>
        <taxon>Bacillati</taxon>
        <taxon>Actinomycetota</taxon>
        <taxon>Coriobacteriia</taxon>
        <taxon>Coriobacteriales</taxon>
        <taxon>Coriobacteriaceae</taxon>
        <taxon>Senegalimassilia</taxon>
    </lineage>
</organism>
<evidence type="ECO:0000256" key="4">
    <source>
        <dbReference type="SAM" id="MobiDB-lite"/>
    </source>
</evidence>
<dbReference type="PANTHER" id="PTHR30627">
    <property type="entry name" value="PEPTIDOGLYCAN D,D-TRANSPEPTIDASE"/>
    <property type="match status" value="1"/>
</dbReference>
<dbReference type="Pfam" id="PF00905">
    <property type="entry name" value="Transpeptidase"/>
    <property type="match status" value="1"/>
</dbReference>
<feature type="domain" description="Penicillin-binding protein dimerisation" evidence="7">
    <location>
        <begin position="139"/>
        <end position="317"/>
    </location>
</feature>
<dbReference type="GO" id="GO:0008658">
    <property type="term" value="F:penicillin binding"/>
    <property type="evidence" value="ECO:0007669"/>
    <property type="project" value="InterPro"/>
</dbReference>
<dbReference type="Gene3D" id="3.90.1310.10">
    <property type="entry name" value="Penicillin-binding protein 2a (Domain 2)"/>
    <property type="match status" value="1"/>
</dbReference>
<evidence type="ECO:0000256" key="5">
    <source>
        <dbReference type="SAM" id="Phobius"/>
    </source>
</evidence>
<accession>A0A369LB28</accession>
<dbReference type="Proteomes" id="UP000253792">
    <property type="component" value="Unassembled WGS sequence"/>
</dbReference>
<evidence type="ECO:0000259" key="7">
    <source>
        <dbReference type="Pfam" id="PF03717"/>
    </source>
</evidence>
<keyword evidence="5" id="KW-1133">Transmembrane helix</keyword>
<gene>
    <name evidence="8" type="ORF">C1880_03585</name>
</gene>
<comment type="similarity">
    <text evidence="2">Belongs to the transpeptidase family.</text>
</comment>
<evidence type="ECO:0000256" key="2">
    <source>
        <dbReference type="ARBA" id="ARBA00007171"/>
    </source>
</evidence>
<feature type="domain" description="Penicillin-binding protein transpeptidase" evidence="6">
    <location>
        <begin position="361"/>
        <end position="667"/>
    </location>
</feature>
<dbReference type="EMBL" id="PPTP01000002">
    <property type="protein sequence ID" value="RDB56843.1"/>
    <property type="molecule type" value="Genomic_DNA"/>
</dbReference>
<keyword evidence="3 5" id="KW-0472">Membrane</keyword>
<proteinExistence type="inferred from homology"/>
<name>A0A369LB28_9ACTN</name>